<dbReference type="Proteomes" id="UP000011546">
    <property type="component" value="Unassembled WGS sequence"/>
</dbReference>
<dbReference type="OrthoDB" id="198243at2157"/>
<dbReference type="PATRIC" id="fig|1230456.3.peg.1323"/>
<dbReference type="EMBL" id="AOJH01000044">
    <property type="protein sequence ID" value="EMA65226.1"/>
    <property type="molecule type" value="Genomic_DNA"/>
</dbReference>
<reference evidence="1 2" key="1">
    <citation type="journal article" date="2014" name="PLoS Genet.">
        <title>Phylogenetically driven sequencing of extremely halophilic archaea reveals strategies for static and dynamic osmo-response.</title>
        <authorList>
            <person name="Becker E.A."/>
            <person name="Seitzer P.M."/>
            <person name="Tritt A."/>
            <person name="Larsen D."/>
            <person name="Krusor M."/>
            <person name="Yao A.I."/>
            <person name="Wu D."/>
            <person name="Madern D."/>
            <person name="Eisen J.A."/>
            <person name="Darling A.E."/>
            <person name="Facciotti M.T."/>
        </authorList>
    </citation>
    <scope>NUCLEOTIDE SEQUENCE [LARGE SCALE GENOMIC DNA]</scope>
    <source>
        <strain evidence="1 2">JCM 14978</strain>
    </source>
</reference>
<gene>
    <name evidence="1" type="ORF">C468_06752</name>
</gene>
<dbReference type="AlphaFoldDB" id="M0P573"/>
<accession>M0P573</accession>
<evidence type="ECO:0000313" key="1">
    <source>
        <dbReference type="EMBL" id="EMA65226.1"/>
    </source>
</evidence>
<keyword evidence="2" id="KW-1185">Reference proteome</keyword>
<protein>
    <submittedName>
        <fullName evidence="1">Uncharacterized protein</fullName>
    </submittedName>
</protein>
<evidence type="ECO:0000313" key="2">
    <source>
        <dbReference type="Proteomes" id="UP000011546"/>
    </source>
</evidence>
<organism evidence="1 2">
    <name type="scientific">Halorubrum kocurii JCM 14978</name>
    <dbReference type="NCBI Taxonomy" id="1230456"/>
    <lineage>
        <taxon>Archaea</taxon>
        <taxon>Methanobacteriati</taxon>
        <taxon>Methanobacteriota</taxon>
        <taxon>Stenosarchaea group</taxon>
        <taxon>Halobacteria</taxon>
        <taxon>Halobacteriales</taxon>
        <taxon>Haloferacaceae</taxon>
        <taxon>Halorubrum</taxon>
    </lineage>
</organism>
<sequence>MEHCFACETDYGYLGGSPHRGTCPACGSPAVTPAGELSVVETTAWESANGLSTIHVSATDTSARRFEFVIAARRGRGELVCLAIDGVEVPTDAMCSVPSAVAATVSAHGIGISEGASPHGPQ</sequence>
<name>M0P573_9EURY</name>
<dbReference type="RefSeq" id="WP_008848083.1">
    <property type="nucleotide sequence ID" value="NZ_AOJH01000044.1"/>
</dbReference>
<dbReference type="STRING" id="1230456.C468_06752"/>
<proteinExistence type="predicted"/>
<comment type="caution">
    <text evidence="1">The sequence shown here is derived from an EMBL/GenBank/DDBJ whole genome shotgun (WGS) entry which is preliminary data.</text>
</comment>